<proteinExistence type="predicted"/>
<keyword evidence="2" id="KW-1185">Reference proteome</keyword>
<reference evidence="1 2" key="1">
    <citation type="submission" date="2019-09" db="EMBL/GenBank/DDBJ databases">
        <title>YIM 132548 draft genome.</title>
        <authorList>
            <person name="Jiang L."/>
        </authorList>
    </citation>
    <scope>NUCLEOTIDE SEQUENCE [LARGE SCALE GENOMIC DNA]</scope>
    <source>
        <strain evidence="1 2">YIM 132548</strain>
    </source>
</reference>
<dbReference type="AlphaFoldDB" id="A0A6N6MNR6"/>
<dbReference type="Proteomes" id="UP000441523">
    <property type="component" value="Unassembled WGS sequence"/>
</dbReference>
<sequence>MSHKFKIGQQVRQSKIGYADDKTAIGGVFEVVRLMPEDRTGEPFYRIKSATGERAVREGEITLVS</sequence>
<evidence type="ECO:0008006" key="3">
    <source>
        <dbReference type="Google" id="ProtNLM"/>
    </source>
</evidence>
<evidence type="ECO:0000313" key="1">
    <source>
        <dbReference type="EMBL" id="KAB1071607.1"/>
    </source>
</evidence>
<name>A0A6N6MNR6_9HYPH</name>
<evidence type="ECO:0000313" key="2">
    <source>
        <dbReference type="Proteomes" id="UP000441523"/>
    </source>
</evidence>
<gene>
    <name evidence="1" type="ORF">F6X51_18755</name>
</gene>
<dbReference type="EMBL" id="VZZJ01000018">
    <property type="protein sequence ID" value="KAB1071607.1"/>
    <property type="molecule type" value="Genomic_DNA"/>
</dbReference>
<dbReference type="RefSeq" id="WP_150965202.1">
    <property type="nucleotide sequence ID" value="NZ_VZZJ01000018.1"/>
</dbReference>
<organism evidence="1 2">
    <name type="scientific">Methylobacterium planeticum</name>
    <dbReference type="NCBI Taxonomy" id="2615211"/>
    <lineage>
        <taxon>Bacteria</taxon>
        <taxon>Pseudomonadati</taxon>
        <taxon>Pseudomonadota</taxon>
        <taxon>Alphaproteobacteria</taxon>
        <taxon>Hyphomicrobiales</taxon>
        <taxon>Methylobacteriaceae</taxon>
        <taxon>Methylobacterium</taxon>
    </lineage>
</organism>
<accession>A0A6N6MNR6</accession>
<comment type="caution">
    <text evidence="1">The sequence shown here is derived from an EMBL/GenBank/DDBJ whole genome shotgun (WGS) entry which is preliminary data.</text>
</comment>
<protein>
    <recommendedName>
        <fullName evidence="3">DUF2945 domain-containing protein</fullName>
    </recommendedName>
</protein>